<evidence type="ECO:0000313" key="1">
    <source>
        <dbReference type="EMBL" id="REC73805.1"/>
    </source>
</evidence>
<dbReference type="RefSeq" id="WP_115919570.1">
    <property type="nucleotide sequence ID" value="NZ_BJYH01000017.1"/>
</dbReference>
<dbReference type="Proteomes" id="UP000256491">
    <property type="component" value="Unassembled WGS sequence"/>
</dbReference>
<reference evidence="1 2" key="1">
    <citation type="journal article" date="2010" name="Syst. Appl. Microbiol.">
        <title>Four new species of Chryseobacterium from the rhizosphere of coastal sand dune plants, Chryseobacterium elymi sp. nov., Chryseobacterium hagamense sp. nov., Chryseobacterium lathyri sp. nov. and Chryseobacterium rhizosphaerae sp. nov.</title>
        <authorList>
            <person name="Cho S.H."/>
            <person name="Lee K.S."/>
            <person name="Shin D.S."/>
            <person name="Han J.H."/>
            <person name="Park K.S."/>
            <person name="Lee C.H."/>
            <person name="Park K.H."/>
            <person name="Kim S.B."/>
        </authorList>
    </citation>
    <scope>NUCLEOTIDE SEQUENCE [LARGE SCALE GENOMIC DNA]</scope>
    <source>
        <strain evidence="1 2">KCTC 22548</strain>
    </source>
</reference>
<keyword evidence="2" id="KW-1185">Reference proteome</keyword>
<organism evidence="1 2">
    <name type="scientific">Chryseobacterium rhizosphaerae</name>
    <dbReference type="NCBI Taxonomy" id="395937"/>
    <lineage>
        <taxon>Bacteria</taxon>
        <taxon>Pseudomonadati</taxon>
        <taxon>Bacteroidota</taxon>
        <taxon>Flavobacteriia</taxon>
        <taxon>Flavobacteriales</taxon>
        <taxon>Weeksellaceae</taxon>
        <taxon>Chryseobacterium group</taxon>
        <taxon>Chryseobacterium</taxon>
    </lineage>
</organism>
<evidence type="ECO:0000313" key="2">
    <source>
        <dbReference type="Proteomes" id="UP000256491"/>
    </source>
</evidence>
<comment type="caution">
    <text evidence="1">The sequence shown here is derived from an EMBL/GenBank/DDBJ whole genome shotgun (WGS) entry which is preliminary data.</text>
</comment>
<accession>A0ABX9IHP3</accession>
<dbReference type="EMBL" id="QNUF01000020">
    <property type="protein sequence ID" value="REC73805.1"/>
    <property type="molecule type" value="Genomic_DNA"/>
</dbReference>
<proteinExistence type="predicted"/>
<gene>
    <name evidence="1" type="ORF">DRF57_15825</name>
</gene>
<sequence length="97" mass="10828">MKKLTIQGTCTGENNMAIIDVFSSNATNKPYDVRKVFYKSFIFELDDLEPGTSYIVDVTGFTFGTFEVSITGEITKPFQAAFSNTDFSPGYIIKTKK</sequence>
<protein>
    <submittedName>
        <fullName evidence="1">Uncharacterized protein</fullName>
    </submittedName>
</protein>
<name>A0ABX9IHP3_9FLAO</name>